<dbReference type="AlphaFoldDB" id="A0A1I6I6R0"/>
<gene>
    <name evidence="1" type="ORF">SAMN05661086_00474</name>
</gene>
<sequence length="189" mass="20735">MNHYELIELFKDNPVISAVSDINELDKALIAASDIVFILTGDIFNLEEAVIKCKENNKVVFLHLDLIKGFSKDAVAIAYIKKHIKVDGVISTKVSLLKAAREEGLFIIQRLFMLDSASYDASVQAIQSLKPDAVEIMPGILPKIITRVCKAVNIPVIAGGLIDKKEEIITGLKAGATCISTTKQNLWNE</sequence>
<protein>
    <submittedName>
        <fullName evidence="1">Glycerol uptake operon antiterminator</fullName>
    </submittedName>
</protein>
<dbReference type="RefSeq" id="WP_092559102.1">
    <property type="nucleotide sequence ID" value="NZ_FOYZ01000002.1"/>
</dbReference>
<dbReference type="InterPro" id="IPR006699">
    <property type="entry name" value="GlpP"/>
</dbReference>
<reference evidence="1 2" key="1">
    <citation type="submission" date="2016-10" db="EMBL/GenBank/DDBJ databases">
        <authorList>
            <person name="de Groot N.N."/>
        </authorList>
    </citation>
    <scope>NUCLEOTIDE SEQUENCE [LARGE SCALE GENOMIC DNA]</scope>
    <source>
        <strain evidence="1 2">743A</strain>
    </source>
</reference>
<dbReference type="Pfam" id="PF04309">
    <property type="entry name" value="G3P_antiterm"/>
    <property type="match status" value="1"/>
</dbReference>
<proteinExistence type="predicted"/>
<evidence type="ECO:0000313" key="1">
    <source>
        <dbReference type="EMBL" id="SFR62318.1"/>
    </source>
</evidence>
<dbReference type="SUPFAM" id="SSF110391">
    <property type="entry name" value="GlpP-like"/>
    <property type="match status" value="1"/>
</dbReference>
<dbReference type="PANTHER" id="PTHR35787:SF1">
    <property type="entry name" value="GLYCEROL UPTAKE OPERON ANTITERMINATOR REGULATORY PROTEIN"/>
    <property type="match status" value="1"/>
</dbReference>
<organism evidence="1 2">
    <name type="scientific">Anaeromicropila populeti</name>
    <dbReference type="NCBI Taxonomy" id="37658"/>
    <lineage>
        <taxon>Bacteria</taxon>
        <taxon>Bacillati</taxon>
        <taxon>Bacillota</taxon>
        <taxon>Clostridia</taxon>
        <taxon>Lachnospirales</taxon>
        <taxon>Lachnospiraceae</taxon>
        <taxon>Anaeromicropila</taxon>
    </lineage>
</organism>
<dbReference type="STRING" id="37658.SAMN05661086_00474"/>
<dbReference type="PIRSF" id="PIRSF016897">
    <property type="entry name" value="GlpP"/>
    <property type="match status" value="1"/>
</dbReference>
<dbReference type="GO" id="GO:0006355">
    <property type="term" value="P:regulation of DNA-templated transcription"/>
    <property type="evidence" value="ECO:0007669"/>
    <property type="project" value="InterPro"/>
</dbReference>
<dbReference type="InterPro" id="IPR013785">
    <property type="entry name" value="Aldolase_TIM"/>
</dbReference>
<accession>A0A1I6I6R0</accession>
<dbReference type="GO" id="GO:0006071">
    <property type="term" value="P:glycerol metabolic process"/>
    <property type="evidence" value="ECO:0007669"/>
    <property type="project" value="InterPro"/>
</dbReference>
<dbReference type="Gene3D" id="3.20.20.70">
    <property type="entry name" value="Aldolase class I"/>
    <property type="match status" value="1"/>
</dbReference>
<dbReference type="PANTHER" id="PTHR35787">
    <property type="entry name" value="GLYCEROL UPTAKE OPERON ANTITERMINATOR REGULATORY PROTEIN"/>
    <property type="match status" value="1"/>
</dbReference>
<dbReference type="EMBL" id="FOYZ01000002">
    <property type="protein sequence ID" value="SFR62318.1"/>
    <property type="molecule type" value="Genomic_DNA"/>
</dbReference>
<evidence type="ECO:0000313" key="2">
    <source>
        <dbReference type="Proteomes" id="UP000199659"/>
    </source>
</evidence>
<name>A0A1I6I6R0_9FIRM</name>
<dbReference type="Proteomes" id="UP000199659">
    <property type="component" value="Unassembled WGS sequence"/>
</dbReference>
<keyword evidence="2" id="KW-1185">Reference proteome</keyword>
<dbReference type="OrthoDB" id="9799580at2"/>